<name>A0A8S0T0I6_OLEEU</name>
<dbReference type="OrthoDB" id="787121at2759"/>
<dbReference type="AlphaFoldDB" id="A0A8S0T0I6"/>
<dbReference type="Gramene" id="OE9A104704T1">
    <property type="protein sequence ID" value="OE9A104704C1"/>
    <property type="gene ID" value="OE9A104704"/>
</dbReference>
<evidence type="ECO:0000313" key="2">
    <source>
        <dbReference type="EMBL" id="CAA2998099.1"/>
    </source>
</evidence>
<keyword evidence="3" id="KW-1185">Reference proteome</keyword>
<sequence>MGIHTWYKAVAIVTLAITRATMLGNLLIVMFRRFTVMEILILFNQHIQFCIFLSRIIQLGIHGMSTKRIYQEIVIVVDVLTIRAVKRQENVRIEEEDPDRERKNNESLVPLHLKSYRQSIVCFPSEHGNHKEYMKSNKSELTYQREDSIKIQKLLNRNRLFKMDGFIMA</sequence>
<protein>
    <submittedName>
        <fullName evidence="2">Uncharacterized protein</fullName>
    </submittedName>
</protein>
<feature type="transmembrane region" description="Helical" evidence="1">
    <location>
        <begin position="6"/>
        <end position="31"/>
    </location>
</feature>
<evidence type="ECO:0000256" key="1">
    <source>
        <dbReference type="SAM" id="Phobius"/>
    </source>
</evidence>
<gene>
    <name evidence="2" type="ORF">OLEA9_A104704</name>
</gene>
<keyword evidence="1" id="KW-0812">Transmembrane</keyword>
<dbReference type="EMBL" id="CACTIH010005580">
    <property type="protein sequence ID" value="CAA2998099.1"/>
    <property type="molecule type" value="Genomic_DNA"/>
</dbReference>
<keyword evidence="1" id="KW-0472">Membrane</keyword>
<comment type="caution">
    <text evidence="2">The sequence shown here is derived from an EMBL/GenBank/DDBJ whole genome shotgun (WGS) entry which is preliminary data.</text>
</comment>
<keyword evidence="1" id="KW-1133">Transmembrane helix</keyword>
<dbReference type="Proteomes" id="UP000594638">
    <property type="component" value="Unassembled WGS sequence"/>
</dbReference>
<proteinExistence type="predicted"/>
<evidence type="ECO:0000313" key="3">
    <source>
        <dbReference type="Proteomes" id="UP000594638"/>
    </source>
</evidence>
<organism evidence="2 3">
    <name type="scientific">Olea europaea subsp. europaea</name>
    <dbReference type="NCBI Taxonomy" id="158383"/>
    <lineage>
        <taxon>Eukaryota</taxon>
        <taxon>Viridiplantae</taxon>
        <taxon>Streptophyta</taxon>
        <taxon>Embryophyta</taxon>
        <taxon>Tracheophyta</taxon>
        <taxon>Spermatophyta</taxon>
        <taxon>Magnoliopsida</taxon>
        <taxon>eudicotyledons</taxon>
        <taxon>Gunneridae</taxon>
        <taxon>Pentapetalae</taxon>
        <taxon>asterids</taxon>
        <taxon>lamiids</taxon>
        <taxon>Lamiales</taxon>
        <taxon>Oleaceae</taxon>
        <taxon>Oleeae</taxon>
        <taxon>Olea</taxon>
    </lineage>
</organism>
<accession>A0A8S0T0I6</accession>
<reference evidence="2 3" key="1">
    <citation type="submission" date="2019-12" db="EMBL/GenBank/DDBJ databases">
        <authorList>
            <person name="Alioto T."/>
            <person name="Alioto T."/>
            <person name="Gomez Garrido J."/>
        </authorList>
    </citation>
    <scope>NUCLEOTIDE SEQUENCE [LARGE SCALE GENOMIC DNA]</scope>
</reference>